<evidence type="ECO:0000259" key="2">
    <source>
        <dbReference type="Pfam" id="PF02120"/>
    </source>
</evidence>
<comment type="caution">
    <text evidence="3">The sequence shown here is derived from an EMBL/GenBank/DDBJ whole genome shotgun (WGS) entry which is preliminary data.</text>
</comment>
<sequence length="427" mass="47660">MNAIAMMFQQVNQPVNPNSLRSKQNSGDNAIFQGLLANAQQAPLAMGTNKIPLNEDELMSILKNIPKVKSELVDKLQESGELAGLFHSAPSMEEIVQNLEEVMQKLTIADGSSLTQTASAPMELNELINAAPKDNTALQQQFAALFQKAETALTHLANEQHVPKALSSLVVLLEQWTALEKANQNGSIHVLESSKGAEQIKLQGIWRELVQVFQKRNQFIQNQQYNTNAKVTSTDVAKWVQHALSRQPQFDKTTGQHATSFSSLPMSRIEQFVIYVNQSQNSVPADQQVMEQFQKVMKSSKFLAMNNGTTQLSIALRPENLGEMMVKLTQINGEMTVKIMVTTHAAKEMLESNMHQLKHMFSPQQVVVEKQDFNSQSAQSFQGKQQDDGWNDRGEGGQSQHTNDDNNNQANDDAETQFHDLLMNEEV</sequence>
<dbReference type="Pfam" id="PF02120">
    <property type="entry name" value="Flg_hook"/>
    <property type="match status" value="1"/>
</dbReference>
<proteinExistence type="predicted"/>
<dbReference type="CDD" id="cd17470">
    <property type="entry name" value="T3SS_Flik_C"/>
    <property type="match status" value="1"/>
</dbReference>
<organism evidence="3 4">
    <name type="scientific">Virgibacillus oceani</name>
    <dbReference type="NCBI Taxonomy" id="1479511"/>
    <lineage>
        <taxon>Bacteria</taxon>
        <taxon>Bacillati</taxon>
        <taxon>Bacillota</taxon>
        <taxon>Bacilli</taxon>
        <taxon>Bacillales</taxon>
        <taxon>Bacillaceae</taxon>
        <taxon>Virgibacillus</taxon>
    </lineage>
</organism>
<dbReference type="InterPro" id="IPR021136">
    <property type="entry name" value="Flagellar_hook_control-like_C"/>
</dbReference>
<feature type="compositionally biased region" description="Basic and acidic residues" evidence="1">
    <location>
        <begin position="385"/>
        <end position="395"/>
    </location>
</feature>
<dbReference type="AlphaFoldDB" id="A0A917H6F4"/>
<accession>A0A917H6F4</accession>
<evidence type="ECO:0000313" key="3">
    <source>
        <dbReference type="EMBL" id="GGG69008.1"/>
    </source>
</evidence>
<feature type="domain" description="Flagellar hook-length control protein-like C-terminal" evidence="2">
    <location>
        <begin position="304"/>
        <end position="380"/>
    </location>
</feature>
<dbReference type="InterPro" id="IPR038610">
    <property type="entry name" value="FliK-like_C_sf"/>
</dbReference>
<reference evidence="3" key="1">
    <citation type="journal article" date="2014" name="Int. J. Syst. Evol. Microbiol.">
        <title>Complete genome sequence of Corynebacterium casei LMG S-19264T (=DSM 44701T), isolated from a smear-ripened cheese.</title>
        <authorList>
            <consortium name="US DOE Joint Genome Institute (JGI-PGF)"/>
            <person name="Walter F."/>
            <person name="Albersmeier A."/>
            <person name="Kalinowski J."/>
            <person name="Ruckert C."/>
        </authorList>
    </citation>
    <scope>NUCLEOTIDE SEQUENCE</scope>
    <source>
        <strain evidence="3">CGMCC 1.12754</strain>
    </source>
</reference>
<evidence type="ECO:0000313" key="4">
    <source>
        <dbReference type="Proteomes" id="UP000622860"/>
    </source>
</evidence>
<dbReference type="RefSeq" id="WP_188454386.1">
    <property type="nucleotide sequence ID" value="NZ_BMFR01000003.1"/>
</dbReference>
<feature type="region of interest" description="Disordered" evidence="1">
    <location>
        <begin position="373"/>
        <end position="427"/>
    </location>
</feature>
<gene>
    <name evidence="3" type="ORF">GCM10011398_11200</name>
</gene>
<dbReference type="EMBL" id="BMFR01000003">
    <property type="protein sequence ID" value="GGG69008.1"/>
    <property type="molecule type" value="Genomic_DNA"/>
</dbReference>
<dbReference type="Proteomes" id="UP000622860">
    <property type="component" value="Unassembled WGS sequence"/>
</dbReference>
<keyword evidence="4" id="KW-1185">Reference proteome</keyword>
<reference evidence="3" key="2">
    <citation type="submission" date="2020-09" db="EMBL/GenBank/DDBJ databases">
        <authorList>
            <person name="Sun Q."/>
            <person name="Zhou Y."/>
        </authorList>
    </citation>
    <scope>NUCLEOTIDE SEQUENCE</scope>
    <source>
        <strain evidence="3">CGMCC 1.12754</strain>
    </source>
</reference>
<protein>
    <recommendedName>
        <fullName evidence="2">Flagellar hook-length control protein-like C-terminal domain-containing protein</fullName>
    </recommendedName>
</protein>
<feature type="compositionally biased region" description="Polar residues" evidence="1">
    <location>
        <begin position="373"/>
        <end position="384"/>
    </location>
</feature>
<evidence type="ECO:0000256" key="1">
    <source>
        <dbReference type="SAM" id="MobiDB-lite"/>
    </source>
</evidence>
<dbReference type="Gene3D" id="3.30.750.140">
    <property type="match status" value="1"/>
</dbReference>
<name>A0A917H6F4_9BACI</name>